<evidence type="ECO:0000313" key="1">
    <source>
        <dbReference type="EMBL" id="QKM60301.1"/>
    </source>
</evidence>
<proteinExistence type="predicted"/>
<dbReference type="EMBL" id="CP028940">
    <property type="protein sequence ID" value="QKM60301.1"/>
    <property type="molecule type" value="Genomic_DNA"/>
</dbReference>
<organism evidence="1 2">
    <name type="scientific">Polynucleobacter arcticus</name>
    <dbReference type="NCBI Taxonomy" id="1743165"/>
    <lineage>
        <taxon>Bacteria</taxon>
        <taxon>Pseudomonadati</taxon>
        <taxon>Pseudomonadota</taxon>
        <taxon>Betaproteobacteria</taxon>
        <taxon>Burkholderiales</taxon>
        <taxon>Burkholderiaceae</taxon>
        <taxon>Polynucleobacter</taxon>
    </lineage>
</organism>
<dbReference type="Proteomes" id="UP000501090">
    <property type="component" value="Chromosome"/>
</dbReference>
<protein>
    <submittedName>
        <fullName evidence="1">Uncharacterized protein</fullName>
    </submittedName>
</protein>
<keyword evidence="2" id="KW-1185">Reference proteome</keyword>
<sequence length="79" mass="9324">MIYYRKTLFGSGPKLTAVQFDLIETDFDNNFVTVEDKELGIQREIKWGDKKLKKSKIIGEYEILFIYEDGSEKVERILE</sequence>
<accession>A0A6M9PIU6</accession>
<dbReference type="KEGG" id="pard:DN92_04165"/>
<reference evidence="1 2" key="1">
    <citation type="submission" date="2018-04" db="EMBL/GenBank/DDBJ databases">
        <title>Polynucleobacter sp. UK-Long2-W17 genome.</title>
        <authorList>
            <person name="Hahn M.W."/>
        </authorList>
    </citation>
    <scope>NUCLEOTIDE SEQUENCE [LARGE SCALE GENOMIC DNA]</scope>
    <source>
        <strain evidence="1 2">UK-Long2-W17</strain>
    </source>
</reference>
<name>A0A6M9PIU6_9BURK</name>
<dbReference type="AlphaFoldDB" id="A0A6M9PIU6"/>
<evidence type="ECO:0000313" key="2">
    <source>
        <dbReference type="Proteomes" id="UP000501090"/>
    </source>
</evidence>
<gene>
    <name evidence="1" type="ORF">DN92_04165</name>
</gene>